<feature type="transmembrane region" description="Helical" evidence="6">
    <location>
        <begin position="53"/>
        <end position="77"/>
    </location>
</feature>
<dbReference type="GO" id="GO:0016020">
    <property type="term" value="C:membrane"/>
    <property type="evidence" value="ECO:0007669"/>
    <property type="project" value="UniProtKB-SubCell"/>
</dbReference>
<name>A0A8H5EQJ9_FUSOX</name>
<feature type="transmembrane region" description="Helical" evidence="6">
    <location>
        <begin position="131"/>
        <end position="154"/>
    </location>
</feature>
<accession>A0A8H5EQJ9</accession>
<evidence type="ECO:0000256" key="5">
    <source>
        <dbReference type="ARBA" id="ARBA00038359"/>
    </source>
</evidence>
<reference evidence="8" key="1">
    <citation type="submission" date="2020-02" db="EMBL/GenBank/DDBJ databases">
        <title>Identification and distribution of gene clusters putatively required for synthesis of sphingolipid metabolism inhibitors in phylogenetically diverse species of the filamentous fungus Fusarium.</title>
        <authorList>
            <person name="Kim H.-S."/>
            <person name="Busman M."/>
            <person name="Brown D.W."/>
            <person name="Divon H."/>
            <person name="Uhlig S."/>
            <person name="Proctor R.H."/>
        </authorList>
    </citation>
    <scope>NUCLEOTIDE SEQUENCE [LARGE SCALE GENOMIC DNA]</scope>
    <source>
        <strain evidence="8">NRRL 39464</strain>
    </source>
</reference>
<evidence type="ECO:0000256" key="3">
    <source>
        <dbReference type="ARBA" id="ARBA00022989"/>
    </source>
</evidence>
<organism evidence="8 9">
    <name type="scientific">Fusarium oxysporum</name>
    <name type="common">Fusarium vascular wilt</name>
    <dbReference type="NCBI Taxonomy" id="5507"/>
    <lineage>
        <taxon>Eukaryota</taxon>
        <taxon>Fungi</taxon>
        <taxon>Dikarya</taxon>
        <taxon>Ascomycota</taxon>
        <taxon>Pezizomycotina</taxon>
        <taxon>Sordariomycetes</taxon>
        <taxon>Hypocreomycetidae</taxon>
        <taxon>Hypocreales</taxon>
        <taxon>Nectriaceae</taxon>
        <taxon>Fusarium</taxon>
        <taxon>Fusarium oxysporum species complex</taxon>
    </lineage>
</organism>
<evidence type="ECO:0000313" key="9">
    <source>
        <dbReference type="Proteomes" id="UP000558688"/>
    </source>
</evidence>
<comment type="subcellular location">
    <subcellularLocation>
        <location evidence="1">Membrane</location>
        <topology evidence="1">Multi-pass membrane protein</topology>
    </subcellularLocation>
</comment>
<proteinExistence type="inferred from homology"/>
<keyword evidence="4 6" id="KW-0472">Membrane</keyword>
<evidence type="ECO:0000256" key="4">
    <source>
        <dbReference type="ARBA" id="ARBA00023136"/>
    </source>
</evidence>
<evidence type="ECO:0000313" key="8">
    <source>
        <dbReference type="EMBL" id="KAF5268942.1"/>
    </source>
</evidence>
<sequence>MVNRGMGFPADGVDNQGWKLYITSLVMIIAAGLFVVARCATRYSMHKLGSDDAAIVVSLLSSIIVSTCMQLAIHHGYGMHKNDLDKPDLRMALKMFFIAQTPYKATICLNKVAAILLYLRLFVTKTFRISCYVVMGIVVGWSIGGICATIWQCVPIAGAWNKNIDAKCIDSNKFWVAYAVLNILTDILVLALPIMPIMKLQMSMREKLLLCCVFLLGGFVTITSILRATSVSNSLKNKQDQTYNFIERGMWTLIEANLGIITACLPVLRRPMGKLFPRIFGSTKKSSAYFTSGGNHSKGYNLSNVSNHASHPGFWRGATRSHQVVSVSGPETATERKSDERHIITESVKGSDVESELDSCGSGRGISKRVEVIRTSFHEENRAVAFPFAIMVGVFLAPESPWWLVRQGREKEIEEGTTYLDCFKGVDLRRTEVVCFTWAAQNLQR</sequence>
<dbReference type="Proteomes" id="UP000558688">
    <property type="component" value="Unassembled WGS sequence"/>
</dbReference>
<dbReference type="InterPro" id="IPR049326">
    <property type="entry name" value="Rhodopsin_dom_fungi"/>
</dbReference>
<feature type="domain" description="Rhodopsin" evidence="7">
    <location>
        <begin position="37"/>
        <end position="272"/>
    </location>
</feature>
<protein>
    <recommendedName>
        <fullName evidence="7">Rhodopsin domain-containing protein</fullName>
    </recommendedName>
</protein>
<keyword evidence="2 6" id="KW-0812">Transmembrane</keyword>
<feature type="transmembrane region" description="Helical" evidence="6">
    <location>
        <begin position="174"/>
        <end position="196"/>
    </location>
</feature>
<dbReference type="PANTHER" id="PTHR33048">
    <property type="entry name" value="PTH11-LIKE INTEGRAL MEMBRANE PROTEIN (AFU_ORTHOLOGUE AFUA_5G11245)"/>
    <property type="match status" value="1"/>
</dbReference>
<feature type="transmembrane region" description="Helical" evidence="6">
    <location>
        <begin position="208"/>
        <end position="229"/>
    </location>
</feature>
<feature type="transmembrane region" description="Helical" evidence="6">
    <location>
        <begin position="249"/>
        <end position="268"/>
    </location>
</feature>
<dbReference type="EMBL" id="JAAFOW010000020">
    <property type="protein sequence ID" value="KAF5268942.1"/>
    <property type="molecule type" value="Genomic_DNA"/>
</dbReference>
<comment type="caution">
    <text evidence="8">The sequence shown here is derived from an EMBL/GenBank/DDBJ whole genome shotgun (WGS) entry which is preliminary data.</text>
</comment>
<dbReference type="AlphaFoldDB" id="A0A8H5EQJ9"/>
<dbReference type="PANTHER" id="PTHR33048:SF55">
    <property type="entry name" value="INTEGRAL MEMBRANE PROTEIN"/>
    <property type="match status" value="1"/>
</dbReference>
<evidence type="ECO:0000256" key="2">
    <source>
        <dbReference type="ARBA" id="ARBA00022692"/>
    </source>
</evidence>
<dbReference type="Pfam" id="PF20684">
    <property type="entry name" value="Fung_rhodopsin"/>
    <property type="match status" value="1"/>
</dbReference>
<comment type="similarity">
    <text evidence="5">Belongs to the SAT4 family.</text>
</comment>
<evidence type="ECO:0000256" key="6">
    <source>
        <dbReference type="SAM" id="Phobius"/>
    </source>
</evidence>
<gene>
    <name evidence="8" type="ORF">FOXYS1_154</name>
</gene>
<feature type="transmembrane region" description="Helical" evidence="6">
    <location>
        <begin position="97"/>
        <end position="119"/>
    </location>
</feature>
<evidence type="ECO:0000259" key="7">
    <source>
        <dbReference type="Pfam" id="PF20684"/>
    </source>
</evidence>
<feature type="transmembrane region" description="Helical" evidence="6">
    <location>
        <begin position="20"/>
        <end position="41"/>
    </location>
</feature>
<dbReference type="InterPro" id="IPR052337">
    <property type="entry name" value="SAT4-like"/>
</dbReference>
<keyword evidence="3 6" id="KW-1133">Transmembrane helix</keyword>
<evidence type="ECO:0000256" key="1">
    <source>
        <dbReference type="ARBA" id="ARBA00004141"/>
    </source>
</evidence>